<dbReference type="PANTHER" id="PTHR42811">
    <property type="entry name" value="SERINE ACETYLTRANSFERASE"/>
    <property type="match status" value="1"/>
</dbReference>
<dbReference type="InterPro" id="IPR001451">
    <property type="entry name" value="Hexapep"/>
</dbReference>
<reference evidence="4 5" key="1">
    <citation type="journal article" date="2021" name="PeerJ">
        <title>Analysis of 44 Vibrio anguillarum genomes reveals high genetic diversity.</title>
        <authorList>
            <person name="Hansen M.J."/>
            <person name="Dalsgaard I."/>
        </authorList>
    </citation>
    <scope>NUCLEOTIDE SEQUENCE [LARGE SCALE GENOMIC DNA]</scope>
    <source>
        <strain evidence="4 5">040915-1/1B</strain>
    </source>
</reference>
<comment type="caution">
    <text evidence="4">The sequence shown here is derived from an EMBL/GenBank/DDBJ whole genome shotgun (WGS) entry which is preliminary data.</text>
</comment>
<dbReference type="Proteomes" id="UP000726136">
    <property type="component" value="Unassembled WGS sequence"/>
</dbReference>
<evidence type="ECO:0000313" key="5">
    <source>
        <dbReference type="Proteomes" id="UP000726136"/>
    </source>
</evidence>
<evidence type="ECO:0000256" key="2">
    <source>
        <dbReference type="ARBA" id="ARBA00022737"/>
    </source>
</evidence>
<evidence type="ECO:0000256" key="1">
    <source>
        <dbReference type="ARBA" id="ARBA00022679"/>
    </source>
</evidence>
<dbReference type="SUPFAM" id="SSF51161">
    <property type="entry name" value="Trimeric LpxA-like enzymes"/>
    <property type="match status" value="1"/>
</dbReference>
<dbReference type="EMBL" id="RDPI01000776">
    <property type="protein sequence ID" value="MBF4376402.1"/>
    <property type="molecule type" value="Genomic_DNA"/>
</dbReference>
<evidence type="ECO:0000313" key="4">
    <source>
        <dbReference type="EMBL" id="MBF4376402.1"/>
    </source>
</evidence>
<dbReference type="PROSITE" id="PS00101">
    <property type="entry name" value="HEXAPEP_TRANSFERASES"/>
    <property type="match status" value="1"/>
</dbReference>
<name>A0ABR9ZEL6_VIBAN</name>
<keyword evidence="3" id="KW-0012">Acyltransferase</keyword>
<sequence>MIGSNVTIGGRSRSHNAPVIGDHVYIATGAKVLGDVRVGDGAVIGANAVVLEDVPPYSVVVGMPAKVIKTNINTKDFY</sequence>
<protein>
    <submittedName>
        <fullName evidence="4">Serine acetyltransferase</fullName>
    </submittedName>
</protein>
<evidence type="ECO:0000256" key="3">
    <source>
        <dbReference type="ARBA" id="ARBA00023315"/>
    </source>
</evidence>
<keyword evidence="2" id="KW-0677">Repeat</keyword>
<organism evidence="4 5">
    <name type="scientific">Vibrio anguillarum</name>
    <name type="common">Listonella anguillarum</name>
    <dbReference type="NCBI Taxonomy" id="55601"/>
    <lineage>
        <taxon>Bacteria</taxon>
        <taxon>Pseudomonadati</taxon>
        <taxon>Pseudomonadota</taxon>
        <taxon>Gammaproteobacteria</taxon>
        <taxon>Vibrionales</taxon>
        <taxon>Vibrionaceae</taxon>
        <taxon>Vibrio</taxon>
    </lineage>
</organism>
<gene>
    <name evidence="4" type="ORF">EAY46_25820</name>
</gene>
<accession>A0ABR9ZEL6</accession>
<keyword evidence="5" id="KW-1185">Reference proteome</keyword>
<proteinExistence type="predicted"/>
<dbReference type="InterPro" id="IPR011004">
    <property type="entry name" value="Trimer_LpxA-like_sf"/>
</dbReference>
<keyword evidence="1" id="KW-0808">Transferase</keyword>
<dbReference type="Gene3D" id="2.160.10.10">
    <property type="entry name" value="Hexapeptide repeat proteins"/>
    <property type="match status" value="1"/>
</dbReference>
<dbReference type="InterPro" id="IPR018357">
    <property type="entry name" value="Hexapep_transf_CS"/>
</dbReference>
<dbReference type="Pfam" id="PF00132">
    <property type="entry name" value="Hexapep"/>
    <property type="match status" value="1"/>
</dbReference>